<organism evidence="3 4">
    <name type="scientific">Phyllobacterium myrsinacearum</name>
    <dbReference type="NCBI Taxonomy" id="28101"/>
    <lineage>
        <taxon>Bacteria</taxon>
        <taxon>Pseudomonadati</taxon>
        <taxon>Pseudomonadota</taxon>
        <taxon>Alphaproteobacteria</taxon>
        <taxon>Hyphomicrobiales</taxon>
        <taxon>Phyllobacteriaceae</taxon>
        <taxon>Phyllobacterium</taxon>
    </lineage>
</organism>
<dbReference type="EMBL" id="PVBT01000006">
    <property type="protein sequence ID" value="PRD50904.1"/>
    <property type="molecule type" value="Genomic_DNA"/>
</dbReference>
<evidence type="ECO:0000259" key="2">
    <source>
        <dbReference type="Pfam" id="PF00857"/>
    </source>
</evidence>
<evidence type="ECO:0000313" key="3">
    <source>
        <dbReference type="EMBL" id="PRD50904.1"/>
    </source>
</evidence>
<name>A0A2S9JDF1_9HYPH</name>
<evidence type="ECO:0000313" key="4">
    <source>
        <dbReference type="Proteomes" id="UP000238563"/>
    </source>
</evidence>
<dbReference type="Proteomes" id="UP000238563">
    <property type="component" value="Unassembled WGS sequence"/>
</dbReference>
<feature type="domain" description="Isochorismatase-like" evidence="2">
    <location>
        <begin position="25"/>
        <end position="161"/>
    </location>
</feature>
<dbReference type="GO" id="GO:0016787">
    <property type="term" value="F:hydrolase activity"/>
    <property type="evidence" value="ECO:0007669"/>
    <property type="project" value="UniProtKB-KW"/>
</dbReference>
<gene>
    <name evidence="3" type="ORF">C5750_18810</name>
</gene>
<dbReference type="Pfam" id="PF00857">
    <property type="entry name" value="Isochorismatase"/>
    <property type="match status" value="1"/>
</dbReference>
<keyword evidence="4" id="KW-1185">Reference proteome</keyword>
<dbReference type="OrthoDB" id="9794942at2"/>
<dbReference type="InterPro" id="IPR050272">
    <property type="entry name" value="Isochorismatase-like_hydrls"/>
</dbReference>
<dbReference type="SUPFAM" id="SSF52499">
    <property type="entry name" value="Isochorismatase-like hydrolases"/>
    <property type="match status" value="1"/>
</dbReference>
<dbReference type="RefSeq" id="WP_105735580.1">
    <property type="nucleotide sequence ID" value="NZ_PVBT01000006.1"/>
</dbReference>
<dbReference type="InterPro" id="IPR036380">
    <property type="entry name" value="Isochorismatase-like_sf"/>
</dbReference>
<dbReference type="InterPro" id="IPR000868">
    <property type="entry name" value="Isochorismatase-like_dom"/>
</dbReference>
<protein>
    <submittedName>
        <fullName evidence="3">Isochorismatase</fullName>
    </submittedName>
</protein>
<evidence type="ECO:0000256" key="1">
    <source>
        <dbReference type="ARBA" id="ARBA00022801"/>
    </source>
</evidence>
<comment type="caution">
    <text evidence="3">The sequence shown here is derived from an EMBL/GenBank/DDBJ whole genome shotgun (WGS) entry which is preliminary data.</text>
</comment>
<dbReference type="AlphaFoldDB" id="A0A2S9JDF1"/>
<keyword evidence="1" id="KW-0378">Hydrolase</keyword>
<dbReference type="PANTHER" id="PTHR43540:SF1">
    <property type="entry name" value="ISOCHORISMATASE HYDROLASE"/>
    <property type="match status" value="1"/>
</dbReference>
<dbReference type="Gene3D" id="3.40.50.850">
    <property type="entry name" value="Isochorismatase-like"/>
    <property type="match status" value="1"/>
</dbReference>
<accession>A0A2S9JDF1</accession>
<reference evidence="3 4" key="1">
    <citation type="submission" date="2018-02" db="EMBL/GenBank/DDBJ databases">
        <title>The draft genome of Phyllobacterium myrsinacearum DSM5892.</title>
        <authorList>
            <person name="Li L."/>
            <person name="Liu L."/>
            <person name="Zhang X."/>
            <person name="Wang T."/>
        </authorList>
    </citation>
    <scope>NUCLEOTIDE SEQUENCE [LARGE SCALE GENOMIC DNA]</scope>
    <source>
        <strain evidence="3 4">DSM 5892</strain>
    </source>
</reference>
<proteinExistence type="predicted"/>
<sequence>MLDTSLESEEGGDLVFTQDDLTAQALVVVDVQKAFITGADAVPDHRQLQGAVEILLENARAADVPVIFLQNDGVPGAVDEPNSDGWQLFFPPGVHEAVVRKSEDNGFDGTGLEDMLRRHGVRSMAICGMLSEMCLAATARAALEKGFTVILSHDGHATYDVPAGPGNSQAVPARMAARAAEWSLGDEIILLAAAGDVRFEAVRRA</sequence>
<dbReference type="PANTHER" id="PTHR43540">
    <property type="entry name" value="PEROXYUREIDOACRYLATE/UREIDOACRYLATE AMIDOHYDROLASE-RELATED"/>
    <property type="match status" value="1"/>
</dbReference>